<evidence type="ECO:0000256" key="3">
    <source>
        <dbReference type="ARBA" id="ARBA00022538"/>
    </source>
</evidence>
<comment type="similarity">
    <text evidence="11">Belongs to the KdpC family.</text>
</comment>
<dbReference type="EMBL" id="FXZC01000004">
    <property type="protein sequence ID" value="SMX87328.1"/>
    <property type="molecule type" value="Genomic_DNA"/>
</dbReference>
<dbReference type="Pfam" id="PF02669">
    <property type="entry name" value="KdpC"/>
    <property type="match status" value="1"/>
</dbReference>
<keyword evidence="4 11" id="KW-0812">Transmembrane</keyword>
<dbReference type="GO" id="GO:0005524">
    <property type="term" value="F:ATP binding"/>
    <property type="evidence" value="ECO:0007669"/>
    <property type="project" value="UniProtKB-UniRule"/>
</dbReference>
<evidence type="ECO:0000256" key="10">
    <source>
        <dbReference type="ARBA" id="ARBA00023136"/>
    </source>
</evidence>
<keyword evidence="12" id="KW-0378">Hydrolase</keyword>
<dbReference type="Proteomes" id="UP000234333">
    <property type="component" value="Unassembled WGS sequence"/>
</dbReference>
<keyword evidence="3 11" id="KW-0633">Potassium transport</keyword>
<gene>
    <name evidence="11" type="primary">kdpC</name>
    <name evidence="12" type="ORF">BC102111_02307</name>
</gene>
<evidence type="ECO:0000256" key="6">
    <source>
        <dbReference type="ARBA" id="ARBA00022840"/>
    </source>
</evidence>
<dbReference type="NCBIfam" id="NF001454">
    <property type="entry name" value="PRK00315.1"/>
    <property type="match status" value="1"/>
</dbReference>
<name>A0A2H1JJ54_9MICO</name>
<feature type="transmembrane region" description="Helical" evidence="11">
    <location>
        <begin position="12"/>
        <end position="35"/>
    </location>
</feature>
<keyword evidence="2 11" id="KW-1003">Cell membrane</keyword>
<comment type="subcellular location">
    <subcellularLocation>
        <location evidence="11">Cell membrane</location>
        <topology evidence="11">Single-pass membrane protein</topology>
    </subcellularLocation>
</comment>
<evidence type="ECO:0000256" key="7">
    <source>
        <dbReference type="ARBA" id="ARBA00022958"/>
    </source>
</evidence>
<dbReference type="PANTHER" id="PTHR30042">
    <property type="entry name" value="POTASSIUM-TRANSPORTING ATPASE C CHAIN"/>
    <property type="match status" value="1"/>
</dbReference>
<evidence type="ECO:0000256" key="5">
    <source>
        <dbReference type="ARBA" id="ARBA00022741"/>
    </source>
</evidence>
<organism evidence="12 13">
    <name type="scientific">Brevibacterium casei CIP 102111</name>
    <dbReference type="NCBI Taxonomy" id="1255625"/>
    <lineage>
        <taxon>Bacteria</taxon>
        <taxon>Bacillati</taxon>
        <taxon>Actinomycetota</taxon>
        <taxon>Actinomycetes</taxon>
        <taxon>Micrococcales</taxon>
        <taxon>Brevibacteriaceae</taxon>
        <taxon>Brevibacterium</taxon>
    </lineage>
</organism>
<evidence type="ECO:0000256" key="8">
    <source>
        <dbReference type="ARBA" id="ARBA00022989"/>
    </source>
</evidence>
<comment type="subunit">
    <text evidence="11">The system is composed of three essential subunits: KdpA, KdpB and KdpC.</text>
</comment>
<evidence type="ECO:0000313" key="12">
    <source>
        <dbReference type="EMBL" id="SMX87328.1"/>
    </source>
</evidence>
<keyword evidence="6 11" id="KW-0067">ATP-binding</keyword>
<dbReference type="GO" id="GO:0016787">
    <property type="term" value="F:hydrolase activity"/>
    <property type="evidence" value="ECO:0007669"/>
    <property type="project" value="UniProtKB-KW"/>
</dbReference>
<evidence type="ECO:0000256" key="11">
    <source>
        <dbReference type="HAMAP-Rule" id="MF_00276"/>
    </source>
</evidence>
<dbReference type="PIRSF" id="PIRSF001296">
    <property type="entry name" value="K_ATPase_KdpC"/>
    <property type="match status" value="1"/>
</dbReference>
<comment type="function">
    <text evidence="11">Part of the high-affinity ATP-driven potassium transport (or Kdp) system, which catalyzes the hydrolysis of ATP coupled with the electrogenic transport of potassium into the cytoplasm. This subunit acts as a catalytic chaperone that increases the ATP-binding affinity of the ATP-hydrolyzing subunit KdpB by the formation of a transient KdpB/KdpC/ATP ternary complex.</text>
</comment>
<evidence type="ECO:0000256" key="9">
    <source>
        <dbReference type="ARBA" id="ARBA00023065"/>
    </source>
</evidence>
<dbReference type="InterPro" id="IPR003820">
    <property type="entry name" value="KdpC"/>
</dbReference>
<evidence type="ECO:0000256" key="2">
    <source>
        <dbReference type="ARBA" id="ARBA00022475"/>
    </source>
</evidence>
<keyword evidence="1 11" id="KW-0813">Transport</keyword>
<dbReference type="HAMAP" id="MF_00276">
    <property type="entry name" value="KdpC"/>
    <property type="match status" value="1"/>
</dbReference>
<dbReference type="AlphaFoldDB" id="A0A2H1JJ54"/>
<dbReference type="GO" id="GO:0008556">
    <property type="term" value="F:P-type potassium transmembrane transporter activity"/>
    <property type="evidence" value="ECO:0007669"/>
    <property type="project" value="InterPro"/>
</dbReference>
<dbReference type="PANTHER" id="PTHR30042:SF2">
    <property type="entry name" value="POTASSIUM-TRANSPORTING ATPASE KDPC SUBUNIT"/>
    <property type="match status" value="1"/>
</dbReference>
<dbReference type="GeneID" id="99774920"/>
<dbReference type="GO" id="GO:0005886">
    <property type="term" value="C:plasma membrane"/>
    <property type="evidence" value="ECO:0007669"/>
    <property type="project" value="UniProtKB-SubCell"/>
</dbReference>
<evidence type="ECO:0000313" key="13">
    <source>
        <dbReference type="Proteomes" id="UP000234333"/>
    </source>
</evidence>
<evidence type="ECO:0000256" key="4">
    <source>
        <dbReference type="ARBA" id="ARBA00022692"/>
    </source>
</evidence>
<sequence length="197" mass="21024">MLIRQALTGLKALLVFTLLLGLAYPLTMVLIARVVPTQDSTIRNADGKVVGSALMAQPVTGDDWFYPRPSAGDYDGLASGASNLAATNPELVAAITARRTEIAEREDVDPARIPADAVTASASGLDPEISPEYARLQIDRVARETGLSREEVTTMVERNTKQPILGFIGEPRVNVVTLNNDLQNTPGTAVDVADPEN</sequence>
<keyword evidence="7 11" id="KW-0630">Potassium</keyword>
<keyword evidence="5 11" id="KW-0547">Nucleotide-binding</keyword>
<keyword evidence="8 11" id="KW-1133">Transmembrane helix</keyword>
<reference evidence="12 13" key="1">
    <citation type="submission" date="2017-03" db="EMBL/GenBank/DDBJ databases">
        <authorList>
            <person name="Afonso C.L."/>
            <person name="Miller P.J."/>
            <person name="Scott M.A."/>
            <person name="Spackman E."/>
            <person name="Goraichik I."/>
            <person name="Dimitrov K.M."/>
            <person name="Suarez D.L."/>
            <person name="Swayne D.E."/>
        </authorList>
    </citation>
    <scope>NUCLEOTIDE SEQUENCE [LARGE SCALE GENOMIC DNA]</scope>
    <source>
        <strain evidence="12 13">CIP 102111</strain>
    </source>
</reference>
<dbReference type="NCBIfam" id="TIGR00681">
    <property type="entry name" value="kdpC"/>
    <property type="match status" value="1"/>
</dbReference>
<dbReference type="RefSeq" id="WP_101624396.1">
    <property type="nucleotide sequence ID" value="NZ_FXZC01000004.1"/>
</dbReference>
<accession>A0A2H1JJ54</accession>
<proteinExistence type="inferred from homology"/>
<protein>
    <recommendedName>
        <fullName evidence="11">Potassium-transporting ATPase KdpC subunit</fullName>
    </recommendedName>
    <alternativeName>
        <fullName evidence="11">ATP phosphohydrolase [potassium-transporting] C chain</fullName>
    </alternativeName>
    <alternativeName>
        <fullName evidence="11">Potassium-binding and translocating subunit C</fullName>
    </alternativeName>
    <alternativeName>
        <fullName evidence="11">Potassium-translocating ATPase C chain</fullName>
    </alternativeName>
</protein>
<keyword evidence="10 11" id="KW-0472">Membrane</keyword>
<evidence type="ECO:0000256" key="1">
    <source>
        <dbReference type="ARBA" id="ARBA00022448"/>
    </source>
</evidence>
<keyword evidence="9 11" id="KW-0406">Ion transport</keyword>